<feature type="domain" description="EGF-like" evidence="19">
    <location>
        <begin position="658"/>
        <end position="696"/>
    </location>
</feature>
<feature type="domain" description="EGF-like" evidence="19">
    <location>
        <begin position="925"/>
        <end position="961"/>
    </location>
</feature>
<feature type="domain" description="EGF-like" evidence="19">
    <location>
        <begin position="736"/>
        <end position="771"/>
    </location>
</feature>
<dbReference type="Proteomes" id="UP000827092">
    <property type="component" value="Unassembled WGS sequence"/>
</dbReference>
<feature type="disulfide bond" evidence="15">
    <location>
        <begin position="1026"/>
        <end position="1036"/>
    </location>
</feature>
<dbReference type="GO" id="GO:0060255">
    <property type="term" value="P:regulation of macromolecule metabolic process"/>
    <property type="evidence" value="ECO:0007669"/>
    <property type="project" value="UniProtKB-ARBA"/>
</dbReference>
<feature type="domain" description="EGF-like" evidence="19">
    <location>
        <begin position="2086"/>
        <end position="2130"/>
    </location>
</feature>
<feature type="disulfide bond" evidence="15">
    <location>
        <begin position="380"/>
        <end position="389"/>
    </location>
</feature>
<feature type="disulfide bond" evidence="15">
    <location>
        <begin position="302"/>
        <end position="311"/>
    </location>
</feature>
<keyword evidence="10" id="KW-0106">Calcium</keyword>
<evidence type="ECO:0000313" key="21">
    <source>
        <dbReference type="Proteomes" id="UP000827092"/>
    </source>
</evidence>
<feature type="domain" description="EGF-like" evidence="19">
    <location>
        <begin position="507"/>
        <end position="543"/>
    </location>
</feature>
<feature type="domain" description="EGF-like" evidence="19">
    <location>
        <begin position="1563"/>
        <end position="1600"/>
    </location>
</feature>
<dbReference type="FunFam" id="2.10.25.10:FF:000279">
    <property type="entry name" value="Neurogenic locus notch 1"/>
    <property type="match status" value="1"/>
</dbReference>
<evidence type="ECO:0000313" key="20">
    <source>
        <dbReference type="EMBL" id="KAG8187876.1"/>
    </source>
</evidence>
<dbReference type="Pfam" id="PF12661">
    <property type="entry name" value="hEGF"/>
    <property type="match status" value="7"/>
</dbReference>
<keyword evidence="9" id="KW-0221">Differentiation</keyword>
<dbReference type="GO" id="GO:0016324">
    <property type="term" value="C:apical plasma membrane"/>
    <property type="evidence" value="ECO:0007669"/>
    <property type="project" value="UniProtKB-SubCell"/>
</dbReference>
<keyword evidence="14" id="KW-0325">Glycoprotein</keyword>
<feature type="disulfide bond" evidence="15">
    <location>
        <begin position="1129"/>
        <end position="1138"/>
    </location>
</feature>
<dbReference type="GO" id="GO:0009967">
    <property type="term" value="P:positive regulation of signal transduction"/>
    <property type="evidence" value="ECO:0007669"/>
    <property type="project" value="UniProtKB-ARBA"/>
</dbReference>
<evidence type="ECO:0000256" key="13">
    <source>
        <dbReference type="ARBA" id="ARBA00023157"/>
    </source>
</evidence>
<dbReference type="FunFam" id="2.10.25.10:FF:000472">
    <property type="entry name" value="Uncharacterized protein, isoform A"/>
    <property type="match status" value="2"/>
</dbReference>
<dbReference type="PROSITE" id="PS00022">
    <property type="entry name" value="EGF_1"/>
    <property type="match status" value="30"/>
</dbReference>
<keyword evidence="8" id="KW-0677">Repeat</keyword>
<evidence type="ECO:0008006" key="22">
    <source>
        <dbReference type="Google" id="ProtNLM"/>
    </source>
</evidence>
<dbReference type="GO" id="GO:0005509">
    <property type="term" value="F:calcium ion binding"/>
    <property type="evidence" value="ECO:0007669"/>
    <property type="project" value="InterPro"/>
</dbReference>
<dbReference type="PROSITE" id="PS01187">
    <property type="entry name" value="EGF_CA"/>
    <property type="match status" value="8"/>
</dbReference>
<keyword evidence="4 15" id="KW-0245">EGF-like domain</keyword>
<dbReference type="PANTHER" id="PTHR24033:SF151">
    <property type="entry name" value="NOTCH 2"/>
    <property type="match status" value="1"/>
</dbReference>
<dbReference type="InterPro" id="IPR051830">
    <property type="entry name" value="NOTCH_homolog"/>
</dbReference>
<gene>
    <name evidence="20" type="ORF">JTE90_002421</name>
</gene>
<dbReference type="FunFam" id="2.10.25.10:FF:000012">
    <property type="entry name" value="Delta-like protein"/>
    <property type="match status" value="3"/>
</dbReference>
<dbReference type="SMART" id="SM00282">
    <property type="entry name" value="LamG"/>
    <property type="match status" value="4"/>
</dbReference>
<evidence type="ECO:0000256" key="14">
    <source>
        <dbReference type="ARBA" id="ARBA00023180"/>
    </source>
</evidence>
<feature type="domain" description="EGF-like" evidence="19">
    <location>
        <begin position="1933"/>
        <end position="1967"/>
    </location>
</feature>
<keyword evidence="5" id="KW-0597">Phosphoprotein</keyword>
<feature type="disulfide bond" evidence="15">
    <location>
        <begin position="2075"/>
        <end position="2084"/>
    </location>
</feature>
<organism evidence="20 21">
    <name type="scientific">Oedothorax gibbosus</name>
    <dbReference type="NCBI Taxonomy" id="931172"/>
    <lineage>
        <taxon>Eukaryota</taxon>
        <taxon>Metazoa</taxon>
        <taxon>Ecdysozoa</taxon>
        <taxon>Arthropoda</taxon>
        <taxon>Chelicerata</taxon>
        <taxon>Arachnida</taxon>
        <taxon>Araneae</taxon>
        <taxon>Araneomorphae</taxon>
        <taxon>Entelegynae</taxon>
        <taxon>Araneoidea</taxon>
        <taxon>Linyphiidae</taxon>
        <taxon>Erigoninae</taxon>
        <taxon>Oedothorax</taxon>
    </lineage>
</organism>
<dbReference type="InterPro" id="IPR000742">
    <property type="entry name" value="EGF"/>
</dbReference>
<feature type="disulfide bond" evidence="15">
    <location>
        <begin position="571"/>
        <end position="580"/>
    </location>
</feature>
<keyword evidence="12 16" id="KW-0472">Membrane</keyword>
<dbReference type="GO" id="GO:0009952">
    <property type="term" value="P:anterior/posterior pattern specification"/>
    <property type="evidence" value="ECO:0007669"/>
    <property type="project" value="UniProtKB-ARBA"/>
</dbReference>
<dbReference type="InterPro" id="IPR001791">
    <property type="entry name" value="Laminin_G"/>
</dbReference>
<dbReference type="FunFam" id="2.10.25.10:FF:000246">
    <property type="entry name" value="EGF-like repeat and discoidin I-like domain-containing protein 3"/>
    <property type="match status" value="1"/>
</dbReference>
<reference evidence="20 21" key="1">
    <citation type="journal article" date="2022" name="Nat. Ecol. Evol.">
        <title>A masculinizing supergene underlies an exaggerated male reproductive morph in a spider.</title>
        <authorList>
            <person name="Hendrickx F."/>
            <person name="De Corte Z."/>
            <person name="Sonet G."/>
            <person name="Van Belleghem S.M."/>
            <person name="Kostlbacher S."/>
            <person name="Vangestel C."/>
        </authorList>
    </citation>
    <scope>NUCLEOTIDE SEQUENCE [LARGE SCALE GENOMIC DNA]</scope>
    <source>
        <strain evidence="20">W744_W776</strain>
    </source>
</reference>
<dbReference type="CDD" id="cd00054">
    <property type="entry name" value="EGF_CA"/>
    <property type="match status" value="20"/>
</dbReference>
<evidence type="ECO:0000256" key="12">
    <source>
        <dbReference type="ARBA" id="ARBA00023136"/>
    </source>
</evidence>
<evidence type="ECO:0000256" key="11">
    <source>
        <dbReference type="ARBA" id="ARBA00022989"/>
    </source>
</evidence>
<feature type="disulfide bond" evidence="15">
    <location>
        <begin position="418"/>
        <end position="427"/>
    </location>
</feature>
<evidence type="ECO:0000256" key="16">
    <source>
        <dbReference type="SAM" id="Phobius"/>
    </source>
</evidence>
<dbReference type="SMART" id="SM00179">
    <property type="entry name" value="EGF_CA"/>
    <property type="match status" value="31"/>
</dbReference>
<feature type="disulfide bond" evidence="15">
    <location>
        <begin position="216"/>
        <end position="225"/>
    </location>
</feature>
<feature type="disulfide bond" evidence="15">
    <location>
        <begin position="1010"/>
        <end position="1019"/>
    </location>
</feature>
<feature type="disulfide bond" evidence="15">
    <location>
        <begin position="1047"/>
        <end position="1056"/>
    </location>
</feature>
<dbReference type="FunFam" id="2.10.25.10:FF:000208">
    <property type="entry name" value="Crumbs 2, cell polarity complex component"/>
    <property type="match status" value="1"/>
</dbReference>
<dbReference type="GO" id="GO:0051093">
    <property type="term" value="P:negative regulation of developmental process"/>
    <property type="evidence" value="ECO:0007669"/>
    <property type="project" value="UniProtKB-ARBA"/>
</dbReference>
<feature type="disulfide bond" evidence="15">
    <location>
        <begin position="646"/>
        <end position="655"/>
    </location>
</feature>
<feature type="disulfide bond" evidence="15">
    <location>
        <begin position="874"/>
        <end position="883"/>
    </location>
</feature>
<feature type="disulfide bond" evidence="15">
    <location>
        <begin position="587"/>
        <end position="597"/>
    </location>
</feature>
<proteinExistence type="predicted"/>
<dbReference type="FunFam" id="2.10.25.10:FF:000143">
    <property type="entry name" value="Protein crumbs 1"/>
    <property type="match status" value="1"/>
</dbReference>
<feature type="domain" description="EGF-like" evidence="19">
    <location>
        <begin position="1098"/>
        <end position="1139"/>
    </location>
</feature>
<dbReference type="GO" id="GO:0051241">
    <property type="term" value="P:negative regulation of multicellular organismal process"/>
    <property type="evidence" value="ECO:0007669"/>
    <property type="project" value="UniProtKB-ARBA"/>
</dbReference>
<dbReference type="InterPro" id="IPR001881">
    <property type="entry name" value="EGF-like_Ca-bd_dom"/>
</dbReference>
<dbReference type="GO" id="GO:0050769">
    <property type="term" value="P:positive regulation of neurogenesis"/>
    <property type="evidence" value="ECO:0007669"/>
    <property type="project" value="UniProtKB-ARBA"/>
</dbReference>
<feature type="domain" description="EGF-like" evidence="19">
    <location>
        <begin position="392"/>
        <end position="428"/>
    </location>
</feature>
<evidence type="ECO:0000256" key="9">
    <source>
        <dbReference type="ARBA" id="ARBA00022782"/>
    </source>
</evidence>
<feature type="domain" description="Laminin G" evidence="18">
    <location>
        <begin position="21"/>
        <end position="186"/>
    </location>
</feature>
<dbReference type="FunFam" id="2.10.25.10:FF:000061">
    <property type="entry name" value="Delta-like protein"/>
    <property type="match status" value="1"/>
</dbReference>
<feature type="disulfide bond" evidence="15">
    <location>
        <begin position="1999"/>
        <end position="2008"/>
    </location>
</feature>
<feature type="domain" description="EGF-like" evidence="19">
    <location>
        <begin position="1309"/>
        <end position="1344"/>
    </location>
</feature>
<protein>
    <recommendedName>
        <fullName evidence="22">Protein crumbs</fullName>
    </recommendedName>
</protein>
<dbReference type="InterPro" id="IPR018097">
    <property type="entry name" value="EGF_Ca-bd_CS"/>
</dbReference>
<keyword evidence="6 16" id="KW-0812">Transmembrane</keyword>
<feature type="disulfide bond" evidence="15">
    <location>
        <begin position="777"/>
        <end position="787"/>
    </location>
</feature>
<evidence type="ECO:0000256" key="5">
    <source>
        <dbReference type="ARBA" id="ARBA00022553"/>
    </source>
</evidence>
<keyword evidence="13 15" id="KW-1015">Disulfide bond</keyword>
<dbReference type="FunFam" id="2.10.25.10:FF:000031">
    <property type="entry name" value="neurogenic locus notch homolog protein 3"/>
    <property type="match status" value="1"/>
</dbReference>
<dbReference type="Pfam" id="PF02210">
    <property type="entry name" value="Laminin_G_2"/>
    <property type="match status" value="4"/>
</dbReference>
<evidence type="ECO:0000256" key="4">
    <source>
        <dbReference type="ARBA" id="ARBA00022536"/>
    </source>
</evidence>
<dbReference type="Pfam" id="PF00008">
    <property type="entry name" value="EGF"/>
    <property type="match status" value="17"/>
</dbReference>
<dbReference type="SUPFAM" id="SSF57184">
    <property type="entry name" value="Growth factor receptor domain"/>
    <property type="match status" value="4"/>
</dbReference>
<keyword evidence="2" id="KW-0217">Developmental protein</keyword>
<dbReference type="GO" id="GO:0016318">
    <property type="term" value="P:ommatidial rotation"/>
    <property type="evidence" value="ECO:0007669"/>
    <property type="project" value="UniProtKB-ARBA"/>
</dbReference>
<dbReference type="GO" id="GO:0080090">
    <property type="term" value="P:regulation of primary metabolic process"/>
    <property type="evidence" value="ECO:0007669"/>
    <property type="project" value="UniProtKB-ARBA"/>
</dbReference>
<feature type="disulfide bond" evidence="15">
    <location>
        <begin position="1334"/>
        <end position="1343"/>
    </location>
</feature>
<feature type="disulfide bond" evidence="15">
    <location>
        <begin position="1086"/>
        <end position="1095"/>
    </location>
</feature>
<feature type="chain" id="PRO_5043473537" description="Protein crumbs" evidence="17">
    <location>
        <begin position="19"/>
        <end position="2206"/>
    </location>
</feature>
<dbReference type="FunFam" id="2.10.25.10:FF:000565">
    <property type="entry name" value="Predicted protein"/>
    <property type="match status" value="2"/>
</dbReference>
<feature type="domain" description="EGF-like" evidence="19">
    <location>
        <begin position="1059"/>
        <end position="1096"/>
    </location>
</feature>
<feature type="domain" description="EGF-like" evidence="19">
    <location>
        <begin position="1022"/>
        <end position="1057"/>
    </location>
</feature>
<dbReference type="FunFam" id="2.10.25.10:FF:000247">
    <property type="entry name" value="Delta/notch like EGF repeat containing"/>
    <property type="match status" value="1"/>
</dbReference>
<feature type="disulfide bond" evidence="15">
    <location>
        <begin position="798"/>
        <end position="807"/>
    </location>
</feature>
<feature type="domain" description="Laminin G" evidence="18">
    <location>
        <begin position="1141"/>
        <end position="1307"/>
    </location>
</feature>
<evidence type="ECO:0000256" key="3">
    <source>
        <dbReference type="ARBA" id="ARBA00022475"/>
    </source>
</evidence>
<dbReference type="FunFam" id="2.10.25.10:FF:000122">
    <property type="entry name" value="Protein crumbs homolog 2"/>
    <property type="match status" value="2"/>
</dbReference>
<feature type="domain" description="EGF-like" evidence="19">
    <location>
        <begin position="848"/>
        <end position="884"/>
    </location>
</feature>
<dbReference type="PRINTS" id="PR01983">
    <property type="entry name" value="NOTCH"/>
</dbReference>
<feature type="disulfide bond" evidence="15">
    <location>
        <begin position="608"/>
        <end position="617"/>
    </location>
</feature>
<feature type="disulfide bond" evidence="15">
    <location>
        <begin position="686"/>
        <end position="695"/>
    </location>
</feature>
<dbReference type="GO" id="GO:0048863">
    <property type="term" value="P:stem cell differentiation"/>
    <property type="evidence" value="ECO:0007669"/>
    <property type="project" value="UniProtKB-ARBA"/>
</dbReference>
<dbReference type="GO" id="GO:0019904">
    <property type="term" value="F:protein domain specific binding"/>
    <property type="evidence" value="ECO:0007669"/>
    <property type="project" value="UniProtKB-ARBA"/>
</dbReference>
<dbReference type="GO" id="GO:0120025">
    <property type="term" value="C:plasma membrane bounded cell projection"/>
    <property type="evidence" value="ECO:0007669"/>
    <property type="project" value="UniProtKB-ARBA"/>
</dbReference>
<dbReference type="FunFam" id="2.10.25.10:FF:000123">
    <property type="entry name" value="Crumbs homolog 1 (Drosophila)"/>
    <property type="match status" value="1"/>
</dbReference>
<feature type="disulfide bond" evidence="15">
    <location>
        <begin position="761"/>
        <end position="770"/>
    </location>
</feature>
<feature type="disulfide bond" evidence="15">
    <location>
        <begin position="667"/>
        <end position="684"/>
    </location>
</feature>
<dbReference type="PROSITE" id="PS50025">
    <property type="entry name" value="LAM_G_DOMAIN"/>
    <property type="match status" value="4"/>
</dbReference>
<feature type="domain" description="EGF-like" evidence="19">
    <location>
        <begin position="545"/>
        <end position="581"/>
    </location>
</feature>
<dbReference type="SUPFAM" id="SSF57196">
    <property type="entry name" value="EGF/Laminin"/>
    <property type="match status" value="18"/>
</dbReference>
<feature type="domain" description="EGF-like" evidence="19">
    <location>
        <begin position="2011"/>
        <end position="2046"/>
    </location>
</feature>
<keyword evidence="21" id="KW-1185">Reference proteome</keyword>
<keyword evidence="3" id="KW-1003">Cell membrane</keyword>
<evidence type="ECO:0000256" key="17">
    <source>
        <dbReference type="SAM" id="SignalP"/>
    </source>
</evidence>
<feature type="disulfide bond" evidence="15">
    <location>
        <begin position="1915"/>
        <end position="1924"/>
    </location>
</feature>
<feature type="domain" description="EGF-like" evidence="19">
    <location>
        <begin position="353"/>
        <end position="390"/>
    </location>
</feature>
<feature type="transmembrane region" description="Helical" evidence="16">
    <location>
        <begin position="2142"/>
        <end position="2166"/>
    </location>
</feature>
<dbReference type="SMART" id="SM00181">
    <property type="entry name" value="EGF"/>
    <property type="match status" value="34"/>
</dbReference>
<dbReference type="GO" id="GO:0048056">
    <property type="term" value="P:R3/R4 cell differentiation"/>
    <property type="evidence" value="ECO:0007669"/>
    <property type="project" value="UniProtKB-ARBA"/>
</dbReference>
<feature type="domain" description="EGF-like" evidence="19">
    <location>
        <begin position="963"/>
        <end position="1020"/>
    </location>
</feature>
<dbReference type="PROSITE" id="PS50026">
    <property type="entry name" value="EGF_3"/>
    <property type="match status" value="33"/>
</dbReference>
<feature type="domain" description="Laminin G" evidence="18">
    <location>
        <begin position="1627"/>
        <end position="1809"/>
    </location>
</feature>
<feature type="domain" description="Laminin G" evidence="18">
    <location>
        <begin position="1350"/>
        <end position="1567"/>
    </location>
</feature>
<dbReference type="PROSITE" id="PS01186">
    <property type="entry name" value="EGF_2"/>
    <property type="match status" value="22"/>
</dbReference>
<feature type="domain" description="EGF-like" evidence="19">
    <location>
        <begin position="620"/>
        <end position="656"/>
    </location>
</feature>
<comment type="caution">
    <text evidence="20">The sequence shown here is derived from an EMBL/GenBank/DDBJ whole genome shotgun (WGS) entry which is preliminary data.</text>
</comment>
<dbReference type="InterPro" id="IPR013032">
    <property type="entry name" value="EGF-like_CS"/>
</dbReference>
<feature type="domain" description="EGF-like" evidence="19">
    <location>
        <begin position="698"/>
        <end position="734"/>
    </location>
</feature>
<feature type="domain" description="EGF-like" evidence="19">
    <location>
        <begin position="1969"/>
        <end position="2009"/>
    </location>
</feature>
<feature type="domain" description="EGF-like" evidence="19">
    <location>
        <begin position="469"/>
        <end position="505"/>
    </location>
</feature>
<evidence type="ECO:0000256" key="15">
    <source>
        <dbReference type="PROSITE-ProRule" id="PRU00076"/>
    </source>
</evidence>
<dbReference type="GO" id="GO:0030097">
    <property type="term" value="P:hemopoiesis"/>
    <property type="evidence" value="ECO:0007669"/>
    <property type="project" value="UniProtKB-ARBA"/>
</dbReference>
<feature type="disulfide bond" evidence="15">
    <location>
        <begin position="2120"/>
        <end position="2129"/>
    </location>
</feature>
<feature type="disulfide bond" evidence="15">
    <location>
        <begin position="951"/>
        <end position="960"/>
    </location>
</feature>
<feature type="disulfide bond" evidence="15">
    <location>
        <begin position="836"/>
        <end position="845"/>
    </location>
</feature>
<feature type="domain" description="EGF-like" evidence="19">
    <location>
        <begin position="583"/>
        <end position="618"/>
    </location>
</feature>
<feature type="disulfide bond" evidence="15">
    <location>
        <begin position="1313"/>
        <end position="1323"/>
    </location>
</feature>
<feature type="domain" description="EGF-like" evidence="19">
    <location>
        <begin position="773"/>
        <end position="808"/>
    </location>
</feature>
<evidence type="ECO:0000256" key="8">
    <source>
        <dbReference type="ARBA" id="ARBA00022737"/>
    </source>
</evidence>
<dbReference type="FunFam" id="2.10.25.10:FF:000029">
    <property type="entry name" value="neurexin-1 isoform X1"/>
    <property type="match status" value="2"/>
</dbReference>
<comment type="caution">
    <text evidence="15">Lacks conserved residue(s) required for the propagation of feature annotation.</text>
</comment>
<evidence type="ECO:0000256" key="6">
    <source>
        <dbReference type="ARBA" id="ARBA00022692"/>
    </source>
</evidence>
<dbReference type="EMBL" id="JAFNEN010000257">
    <property type="protein sequence ID" value="KAG8187876.1"/>
    <property type="molecule type" value="Genomic_DNA"/>
</dbReference>
<dbReference type="GO" id="GO:0035282">
    <property type="term" value="P:segmentation"/>
    <property type="evidence" value="ECO:0007669"/>
    <property type="project" value="UniProtKB-ARBA"/>
</dbReference>
<dbReference type="GO" id="GO:0008593">
    <property type="term" value="P:regulation of Notch signaling pathway"/>
    <property type="evidence" value="ECO:0007669"/>
    <property type="project" value="UniProtKB-ARBA"/>
</dbReference>
<dbReference type="SUPFAM" id="SSF49899">
    <property type="entry name" value="Concanavalin A-like lectins/glucanases"/>
    <property type="match status" value="4"/>
</dbReference>
<sequence>MVLALLILTLIHSPKVMSQGAEGYFAAPTSFASLNTLFNVVGRTSLSFRTCAPGQILYQEGPTDDFIKLELKPAGFLELSWQVRGLQKSVAAGSNLIDNRWHDVDIVHNLGTVTMTVSGSRVVVASGTFNSELFDLRLDSVHPQLTVGRGITGCVLQGAGVVLNDSSVHSYEVDWRKCPLPAKGGCEGYQGNHCFSQPCHLHSRCITLPNGYHCECSNRYSGTNCDIDLGPLCTRPEYNQCQNGGTCQEDDTGNSTMCACPPKFTGTYCETMVDNTYCDNMPCRNGGTCNINQHRTSYVCTCPRGFAGVDCELNVDECLSFPCQNNGTCTDELNSYECDCTGTGYRGKNCEENINECEEIRPCYTGSQCFDRYGGYMCDCPLGFGGRNCDQEVNECDSSPCQNNGKCLDNVNGYLCHCVPGFAGINCEANIDDCSGVNCPMNSHCVDGVNSYSCVCDLGYAGAVPHCTEIDECSKTPCLNNGTCRDLLNGFECTCQDGFIGDHCEINIDECESRPCRNGATCIDGAGNYTCECVLGYAGSDCEIDINDCNPDPCRNNANCTDLVNDFLCECLPGWEGKTCSENIDECKSKPCMNGQCVDALNNFTCNCDPGYEGLLCETNINECDSSPCFNSGTCTDLVNDFSCKCPEDFMGKHCEEVYDACRTLPCLNNGTCRTVIPSHDFTCMCARGFEGSRCETDVDDCQGIVCPSGKVCVDQVNTYECRCPVGFSGDDCSINIDECESNPCHNGTCIDGIGAFECSCPPGLTGKLCESDINECEPNPCENGICKNHFGSYLCYCLPGYTGMHCNIEFNECLSAPCQNGATCNDLVGNYSCSCVPGFAGRNCDTDIDECENGPCKNGATCSNLINRYECACLPGFSGVDCEVNIDECEPQPCLNGGVCNDLINEFTCNCSDTGFTGKFCETNIDDCAPNPCQNGASCEDKVKDYKCHCYSAYDGKNCEYDIDDCSNSPCLNSGLCLENSNQTLYKINYLGFFPNFSYATASGYRCVCASGFTGENCETNIDDCEFHSCKNGICIDGINDYYCACHLGFDGQYCGRDINECQMLEPCENGATCIDMIANYRCECLPNFGGKNCQTKLTGCLNVQCQNGATCMPMLDENDDHTYACQCTEGFHGRSCEIATTVSFNTGDSLSVTRYNVLSDTFKLEFRFRTTLPSGLISSGYISNDMLQYVLYLWNGMIKVDLYSGTSRIAELFSKGGQNDSKWKTVTLDFNPNEVSLNVTGWGLQKKMEFHALNFTVQFGGMRNLVFDQSLDIPDFVGCVQDIQINGDIVIPNNNSVLYGAMEGCPRKEQCEGSPCHNGVCRDNWLSYECVCSRPYFGTTCQYNYQAATFGFQNEKSYGELLLSDRARTSLSRGTNISFFARTRNETGLLFYLGSSLSTPSNCSTMLNDTFMLARLVGGMVQVVLRQMNGEITELSHGQRLDDGRSYFVEVTSNASVLTLKVNSSAVQKSLSESSVCIEALYIGDLPLRSRQKRQIQPAHFTDNVDTLLLDDISFFKGIIQDFRINGEEVVFYDLSTQGEGFPQVIGRAELTDSVRKGVVSDDPCNTIYPCLHGAKCKDVWNEYVCECPEDYRGKNCQERKPCANNACPANSECRNLEVSYECVASAAFDGKQSGIHYEVKNTGRDFLNISFSFRSNGNGTILWIDSNPATSSDHFLQVEIVSGTLQVNWDLGPARENEAFHKTVSQKIDSGDWYDVSIWFDGSLVHLKVSNNSENLSEDSYAQGLTELLNNGANVYLGYRPDSHPSFKGCLNDVRLGGSLLSFFDPSLTPSPTPFKSVSKDVQIGCVLCWDDDCRHGSCYDRSASYNCSCSDGYEGEWCDVDMCDTRNPCVNGGTCGHVVSDTPLVDVHPLYCTCPRGFTGPGCGDEDRCVSTPCMNGGTCSQFNKKIHCDCPPYFEGTRCENSKILDCNVVKCEKGNCLNIDLNDTIKFQCLCQEGYEGMHCEKLKDFCKMSPCKNGGTCEVIELSDHARYQCTCARGFDGQNCERNIDECEADPCDHGICVDGIGDFICKCHPGYKGRTCKDKIRHCTDAENVCHNGTCQNMESGYECQCNEKFIGRHCSIFDECQSSKCNHQGLCEPDPMLDEAELVFRHVCRCNDGFSGSDCTKELARGGDDTNLIVIILIPVMCLFILCLLIGSVIFLRMAKKKRATRGTYSPSRQEMFGSRVEMNHVMKPPPEERLI</sequence>
<dbReference type="FunFam" id="2.10.25.10:FF:000117">
    <property type="entry name" value="Delta-like protein"/>
    <property type="match status" value="1"/>
</dbReference>
<feature type="disulfide bond" evidence="15">
    <location>
        <begin position="740"/>
        <end position="750"/>
    </location>
</feature>
<evidence type="ECO:0000256" key="7">
    <source>
        <dbReference type="ARBA" id="ARBA00022729"/>
    </source>
</evidence>
<dbReference type="PANTHER" id="PTHR24033">
    <property type="entry name" value="EGF-LIKE DOMAIN-CONTAINING PROTEIN"/>
    <property type="match status" value="1"/>
</dbReference>
<feature type="disulfide bond" evidence="15">
    <location>
        <begin position="533"/>
        <end position="542"/>
    </location>
</feature>
<evidence type="ECO:0000259" key="19">
    <source>
        <dbReference type="PROSITE" id="PS50026"/>
    </source>
</evidence>
<evidence type="ECO:0000256" key="10">
    <source>
        <dbReference type="ARBA" id="ARBA00022837"/>
    </source>
</evidence>
<feature type="disulfide bond" evidence="15">
    <location>
        <begin position="1878"/>
        <end position="1887"/>
    </location>
</feature>
<feature type="disulfide bond" evidence="15">
    <location>
        <begin position="2015"/>
        <end position="2025"/>
    </location>
</feature>
<accession>A0AAV6UX30</accession>
<feature type="disulfide bond" evidence="15">
    <location>
        <begin position="283"/>
        <end position="300"/>
    </location>
</feature>
<name>A0AAV6UX30_9ARAC</name>
<feature type="disulfide bond" evidence="15">
    <location>
        <begin position="241"/>
        <end position="258"/>
    </location>
</feature>
<evidence type="ECO:0000259" key="18">
    <source>
        <dbReference type="PROSITE" id="PS50025"/>
    </source>
</evidence>
<feature type="domain" description="EGF-like" evidence="19">
    <location>
        <begin position="2048"/>
        <end position="2085"/>
    </location>
</feature>
<feature type="domain" description="EGF-like" evidence="19">
    <location>
        <begin position="229"/>
        <end position="270"/>
    </location>
</feature>
<feature type="disulfide bond" evidence="15">
    <location>
        <begin position="724"/>
        <end position="733"/>
    </location>
</feature>
<feature type="domain" description="EGF-like" evidence="19">
    <location>
        <begin position="886"/>
        <end position="923"/>
    </location>
</feature>
<feature type="domain" description="EGF-like" evidence="19">
    <location>
        <begin position="314"/>
        <end position="351"/>
    </location>
</feature>
<dbReference type="PRINTS" id="PR00010">
    <property type="entry name" value="EGFBLOOD"/>
</dbReference>
<dbReference type="CDD" id="cd00110">
    <property type="entry name" value="LamG"/>
    <property type="match status" value="4"/>
</dbReference>
<feature type="domain" description="EGF-like" evidence="19">
    <location>
        <begin position="810"/>
        <end position="846"/>
    </location>
</feature>
<keyword evidence="11 16" id="KW-1133">Transmembrane helix</keyword>
<feature type="domain" description="EGF-like" evidence="19">
    <location>
        <begin position="1843"/>
        <end position="1888"/>
    </location>
</feature>
<feature type="domain" description="EGF-like" evidence="19">
    <location>
        <begin position="430"/>
        <end position="468"/>
    </location>
</feature>
<feature type="domain" description="EGF-like" evidence="19">
    <location>
        <begin position="274"/>
        <end position="312"/>
    </location>
</feature>
<feature type="signal peptide" evidence="17">
    <location>
        <begin position="1"/>
        <end position="18"/>
    </location>
</feature>
<dbReference type="GO" id="GO:0048646">
    <property type="term" value="P:anatomical structure formation involved in morphogenesis"/>
    <property type="evidence" value="ECO:0007669"/>
    <property type="project" value="UniProtKB-ARBA"/>
</dbReference>
<feature type="domain" description="EGF-like" evidence="19">
    <location>
        <begin position="190"/>
        <end position="226"/>
    </location>
</feature>
<dbReference type="Gene3D" id="2.60.120.200">
    <property type="match status" value="4"/>
</dbReference>
<evidence type="ECO:0000256" key="1">
    <source>
        <dbReference type="ARBA" id="ARBA00004247"/>
    </source>
</evidence>
<dbReference type="InterPro" id="IPR000152">
    <property type="entry name" value="EGF-type_Asp/Asn_hydroxyl_site"/>
</dbReference>
<feature type="disulfide bond" evidence="15">
    <location>
        <begin position="2036"/>
        <end position="2045"/>
    </location>
</feature>
<feature type="disulfide bond" evidence="15">
    <location>
        <begin position="1957"/>
        <end position="1966"/>
    </location>
</feature>
<feature type="disulfide bond" evidence="15">
    <location>
        <begin position="1590"/>
        <end position="1599"/>
    </location>
</feature>
<comment type="subcellular location">
    <subcellularLocation>
        <location evidence="1">Apical cell membrane</location>
        <topology evidence="1">Single-pass type I membrane protein</topology>
    </subcellularLocation>
</comment>
<keyword evidence="7 17" id="KW-0732">Signal</keyword>
<evidence type="ECO:0000256" key="2">
    <source>
        <dbReference type="ARBA" id="ARBA00022473"/>
    </source>
</evidence>
<dbReference type="InterPro" id="IPR013320">
    <property type="entry name" value="ConA-like_dom_sf"/>
</dbReference>
<dbReference type="Gene3D" id="2.10.25.10">
    <property type="entry name" value="Laminin"/>
    <property type="match status" value="32"/>
</dbReference>
<feature type="domain" description="EGF-like" evidence="19">
    <location>
        <begin position="1889"/>
        <end position="1925"/>
    </location>
</feature>
<dbReference type="InterPro" id="IPR009030">
    <property type="entry name" value="Growth_fac_rcpt_cys_sf"/>
</dbReference>
<dbReference type="PROSITE" id="PS00010">
    <property type="entry name" value="ASX_HYDROXYL"/>
    <property type="match status" value="22"/>
</dbReference>
<feature type="disulfide bond" evidence="15">
    <location>
        <begin position="495"/>
        <end position="504"/>
    </location>
</feature>
<feature type="disulfide bond" evidence="15">
    <location>
        <begin position="260"/>
        <end position="269"/>
    </location>
</feature>